<dbReference type="EMBL" id="BFAV01000157">
    <property type="protein sequence ID" value="GBF35238.1"/>
    <property type="molecule type" value="Genomic_DNA"/>
</dbReference>
<name>A0A2L2XG61_9FIRM</name>
<dbReference type="PANTHER" id="PTHR10204">
    <property type="entry name" value="NAD P H OXIDOREDUCTASE-RELATED"/>
    <property type="match status" value="1"/>
</dbReference>
<accession>A0A2L2XG61</accession>
<evidence type="ECO:0000256" key="1">
    <source>
        <dbReference type="ARBA" id="ARBA00006252"/>
    </source>
</evidence>
<comment type="similarity">
    <text evidence="1">Belongs to the NAD(P)H dehydrogenase (quinone) family.</text>
</comment>
<dbReference type="AlphaFoldDB" id="A0A2L2XG61"/>
<dbReference type="SUPFAM" id="SSF52218">
    <property type="entry name" value="Flavoproteins"/>
    <property type="match status" value="1"/>
</dbReference>
<dbReference type="Proteomes" id="UP000239549">
    <property type="component" value="Unassembled WGS sequence"/>
</dbReference>
<dbReference type="PANTHER" id="PTHR10204:SF34">
    <property type="entry name" value="NAD(P)H DEHYDROGENASE [QUINONE] 1 ISOFORM 1"/>
    <property type="match status" value="1"/>
</dbReference>
<keyword evidence="2" id="KW-0560">Oxidoreductase</keyword>
<evidence type="ECO:0000259" key="3">
    <source>
        <dbReference type="Pfam" id="PF02525"/>
    </source>
</evidence>
<evidence type="ECO:0000313" key="4">
    <source>
        <dbReference type="EMBL" id="GBF35238.1"/>
    </source>
</evidence>
<feature type="domain" description="Flavodoxin-like fold" evidence="3">
    <location>
        <begin position="1"/>
        <end position="187"/>
    </location>
</feature>
<comment type="caution">
    <text evidence="4">The sequence shown here is derived from an EMBL/GenBank/DDBJ whole genome shotgun (WGS) entry which is preliminary data.</text>
</comment>
<dbReference type="InterPro" id="IPR029039">
    <property type="entry name" value="Flavoprotein-like_sf"/>
</dbReference>
<dbReference type="GO" id="GO:0003955">
    <property type="term" value="F:NAD(P)H dehydrogenase (quinone) activity"/>
    <property type="evidence" value="ECO:0007669"/>
    <property type="project" value="TreeGrafter"/>
</dbReference>
<dbReference type="RefSeq" id="WP_104373321.1">
    <property type="nucleotide sequence ID" value="NZ_BFAV01000157.1"/>
</dbReference>
<gene>
    <name evidence="4" type="ORF">DCCM_4361</name>
</gene>
<organism evidence="4 5">
    <name type="scientific">Desulfocucumis palustris</name>
    <dbReference type="NCBI Taxonomy" id="1898651"/>
    <lineage>
        <taxon>Bacteria</taxon>
        <taxon>Bacillati</taxon>
        <taxon>Bacillota</taxon>
        <taxon>Clostridia</taxon>
        <taxon>Eubacteriales</taxon>
        <taxon>Desulfocucumaceae</taxon>
        <taxon>Desulfocucumis</taxon>
    </lineage>
</organism>
<evidence type="ECO:0000313" key="5">
    <source>
        <dbReference type="Proteomes" id="UP000239549"/>
    </source>
</evidence>
<dbReference type="InterPro" id="IPR051545">
    <property type="entry name" value="NAD(P)H_dehydrogenase_qn"/>
</dbReference>
<evidence type="ECO:0000256" key="2">
    <source>
        <dbReference type="ARBA" id="ARBA00023002"/>
    </source>
</evidence>
<dbReference type="OrthoDB" id="9805976at2"/>
<keyword evidence="5" id="KW-1185">Reference proteome</keyword>
<protein>
    <submittedName>
        <fullName evidence="4">NAD(P)H oxidoreductase</fullName>
    </submittedName>
</protein>
<dbReference type="InterPro" id="IPR003680">
    <property type="entry name" value="Flavodoxin_fold"/>
</dbReference>
<dbReference type="Pfam" id="PF02525">
    <property type="entry name" value="Flavodoxin_2"/>
    <property type="match status" value="1"/>
</dbReference>
<proteinExistence type="inferred from homology"/>
<sequence length="190" mass="21116">MKTLIIFAHPNPASFNAAILGAVKEELEKKGVETRIKDLYAMNWNPVLGAGDFQQLLAGNVPEDIAREQADISWADQLILISPVWWFSIPAILKGYVDRVFSMGFAYEYAEIGPRGLLSGKKVKIITTSGALEEHDKHTGMTGSIKASVAGGIFGFCGFDEIKYRNCYGVPSVTDRERQKMLQEIKEFVR</sequence>
<dbReference type="GO" id="GO:0005829">
    <property type="term" value="C:cytosol"/>
    <property type="evidence" value="ECO:0007669"/>
    <property type="project" value="TreeGrafter"/>
</dbReference>
<reference evidence="5" key="1">
    <citation type="submission" date="2018-02" db="EMBL/GenBank/DDBJ databases">
        <title>Genome sequence of Desulfocucumis palustris strain NAW-5.</title>
        <authorList>
            <person name="Watanabe M."/>
            <person name="Kojima H."/>
            <person name="Fukui M."/>
        </authorList>
    </citation>
    <scope>NUCLEOTIDE SEQUENCE [LARGE SCALE GENOMIC DNA]</scope>
    <source>
        <strain evidence="5">NAW-5</strain>
    </source>
</reference>
<dbReference type="Gene3D" id="3.40.50.360">
    <property type="match status" value="1"/>
</dbReference>